<organism evidence="1 2">
    <name type="scientific">Streptomyces ossamyceticus</name>
    <dbReference type="NCBI Taxonomy" id="249581"/>
    <lineage>
        <taxon>Bacteria</taxon>
        <taxon>Bacillati</taxon>
        <taxon>Actinomycetota</taxon>
        <taxon>Actinomycetes</taxon>
        <taxon>Kitasatosporales</taxon>
        <taxon>Streptomycetaceae</taxon>
        <taxon>Streptomyces</taxon>
    </lineage>
</organism>
<dbReference type="SUPFAM" id="SSF52833">
    <property type="entry name" value="Thioredoxin-like"/>
    <property type="match status" value="1"/>
</dbReference>
<gene>
    <name evidence="1" type="ORF">ABZZ21_12390</name>
</gene>
<evidence type="ECO:0000313" key="2">
    <source>
        <dbReference type="Proteomes" id="UP001550210"/>
    </source>
</evidence>
<dbReference type="InterPro" id="IPR036249">
    <property type="entry name" value="Thioredoxin-like_sf"/>
</dbReference>
<dbReference type="Proteomes" id="UP001550210">
    <property type="component" value="Unassembled WGS sequence"/>
</dbReference>
<evidence type="ECO:0000313" key="1">
    <source>
        <dbReference type="EMBL" id="MET9845359.1"/>
    </source>
</evidence>
<dbReference type="EMBL" id="JBEXPZ010000014">
    <property type="protein sequence ID" value="MET9845359.1"/>
    <property type="molecule type" value="Genomic_DNA"/>
</dbReference>
<dbReference type="RefSeq" id="WP_355396164.1">
    <property type="nucleotide sequence ID" value="NZ_JBEGHN010000061.1"/>
</dbReference>
<keyword evidence="2" id="KW-1185">Reference proteome</keyword>
<proteinExistence type="predicted"/>
<dbReference type="GO" id="GO:0016853">
    <property type="term" value="F:isomerase activity"/>
    <property type="evidence" value="ECO:0007669"/>
    <property type="project" value="UniProtKB-KW"/>
</dbReference>
<reference evidence="1 2" key="1">
    <citation type="submission" date="2024-06" db="EMBL/GenBank/DDBJ databases">
        <title>The Natural Products Discovery Center: Release of the First 8490 Sequenced Strains for Exploring Actinobacteria Biosynthetic Diversity.</title>
        <authorList>
            <person name="Kalkreuter E."/>
            <person name="Kautsar S.A."/>
            <person name="Yang D."/>
            <person name="Bader C.D."/>
            <person name="Teijaro C.N."/>
            <person name="Fluegel L."/>
            <person name="Davis C.M."/>
            <person name="Simpson J.R."/>
            <person name="Lauterbach L."/>
            <person name="Steele A.D."/>
            <person name="Gui C."/>
            <person name="Meng S."/>
            <person name="Li G."/>
            <person name="Viehrig K."/>
            <person name="Ye F."/>
            <person name="Su P."/>
            <person name="Kiefer A.F."/>
            <person name="Nichols A."/>
            <person name="Cepeda A.J."/>
            <person name="Yan W."/>
            <person name="Fan B."/>
            <person name="Jiang Y."/>
            <person name="Adhikari A."/>
            <person name="Zheng C.-J."/>
            <person name="Schuster L."/>
            <person name="Cowan T.M."/>
            <person name="Smanski M.J."/>
            <person name="Chevrette M.G."/>
            <person name="De Carvalho L.P.S."/>
            <person name="Shen B."/>
        </authorList>
    </citation>
    <scope>NUCLEOTIDE SEQUENCE [LARGE SCALE GENOMIC DNA]</scope>
    <source>
        <strain evidence="1 2">NPDC006434</strain>
    </source>
</reference>
<sequence>MLNTVTVYSDIGCPWASLGLFNLRRAAAEEGVALAVDHRAFPLELFNSRPTPKWILDPEIAAVAEREPALGWTDWQGPESGYPVTLLPAMEAVQAAKTQPGTPEAGLAASDQLDAALRHAFYAESRCVSVHSEILAVAEECPLVDTAHLDGALRRGTCRGVLFDQWEESKAPEVRGSPHFFLPDGTDLHNPGIAFTWPKGTPRPLITEYTPAFWTSLVRTLADRAPAASLPD</sequence>
<dbReference type="Gene3D" id="3.40.30.10">
    <property type="entry name" value="Glutaredoxin"/>
    <property type="match status" value="1"/>
</dbReference>
<protein>
    <submittedName>
        <fullName evidence="1">Dithiol-disulfide isomerase</fullName>
    </submittedName>
</protein>
<comment type="caution">
    <text evidence="1">The sequence shown here is derived from an EMBL/GenBank/DDBJ whole genome shotgun (WGS) entry which is preliminary data.</text>
</comment>
<keyword evidence="1" id="KW-0413">Isomerase</keyword>
<name>A0ABV2UY69_9ACTN</name>
<accession>A0ABV2UY69</accession>